<proteinExistence type="predicted"/>
<dbReference type="Gene3D" id="1.10.287.1080">
    <property type="entry name" value="MazG-like"/>
    <property type="match status" value="1"/>
</dbReference>
<keyword evidence="2" id="KW-0378">Hydrolase</keyword>
<dbReference type="SUPFAM" id="SSF55729">
    <property type="entry name" value="Acyl-CoA N-acyltransferases (Nat)"/>
    <property type="match status" value="1"/>
</dbReference>
<dbReference type="GO" id="GO:0016747">
    <property type="term" value="F:acyltransferase activity, transferring groups other than amino-acyl groups"/>
    <property type="evidence" value="ECO:0007669"/>
    <property type="project" value="InterPro"/>
</dbReference>
<evidence type="ECO:0000313" key="2">
    <source>
        <dbReference type="EMBL" id="TCW02092.1"/>
    </source>
</evidence>
<dbReference type="InterPro" id="IPR052555">
    <property type="entry name" value="dCTP_Pyrophosphatase"/>
</dbReference>
<evidence type="ECO:0000313" key="3">
    <source>
        <dbReference type="Proteomes" id="UP000295515"/>
    </source>
</evidence>
<dbReference type="CDD" id="cd04301">
    <property type="entry name" value="NAT_SF"/>
    <property type="match status" value="1"/>
</dbReference>
<gene>
    <name evidence="2" type="ORF">EDD60_10255</name>
</gene>
<dbReference type="RefSeq" id="WP_066446171.1">
    <property type="nucleotide sequence ID" value="NZ_JANKBF010000003.1"/>
</dbReference>
<dbReference type="PANTHER" id="PTHR46523:SF1">
    <property type="entry name" value="DCTP PYROPHOSPHATASE 1"/>
    <property type="match status" value="1"/>
</dbReference>
<dbReference type="Gene3D" id="3.40.630.30">
    <property type="match status" value="1"/>
</dbReference>
<dbReference type="PANTHER" id="PTHR46523">
    <property type="entry name" value="DCTP PYROPHOSPHATASE 1"/>
    <property type="match status" value="1"/>
</dbReference>
<dbReference type="Pfam" id="PF12643">
    <property type="entry name" value="MazG-like"/>
    <property type="match status" value="1"/>
</dbReference>
<keyword evidence="3" id="KW-1185">Reference proteome</keyword>
<dbReference type="AlphaFoldDB" id="A0A4R3Z7G3"/>
<reference evidence="2 3" key="1">
    <citation type="submission" date="2019-03" db="EMBL/GenBank/DDBJ databases">
        <title>Genomic Encyclopedia of Type Strains, Phase IV (KMG-IV): sequencing the most valuable type-strain genomes for metagenomic binning, comparative biology and taxonomic classification.</title>
        <authorList>
            <person name="Goeker M."/>
        </authorList>
    </citation>
    <scope>NUCLEOTIDE SEQUENCE [LARGE SCALE GENOMIC DNA]</scope>
    <source>
        <strain evidence="2 3">DSM 29487</strain>
    </source>
</reference>
<accession>A0A4R3Z7G3</accession>
<dbReference type="EMBL" id="SMCQ01000002">
    <property type="protein sequence ID" value="TCW02092.1"/>
    <property type="molecule type" value="Genomic_DNA"/>
</dbReference>
<dbReference type="CDD" id="cd11537">
    <property type="entry name" value="NTP-PPase_RS21-C6_like"/>
    <property type="match status" value="1"/>
</dbReference>
<name>A0A4R3Z7G3_9FIRM</name>
<dbReference type="InterPro" id="IPR025984">
    <property type="entry name" value="DCTPP"/>
</dbReference>
<dbReference type="PROSITE" id="PS51186">
    <property type="entry name" value="GNAT"/>
    <property type="match status" value="1"/>
</dbReference>
<dbReference type="SUPFAM" id="SSF101386">
    <property type="entry name" value="all-alpha NTP pyrophosphatases"/>
    <property type="match status" value="1"/>
</dbReference>
<protein>
    <submittedName>
        <fullName evidence="2">NTP pyrophosphatase (Non-canonical NTP hydrolase)</fullName>
    </submittedName>
</protein>
<sequence length="279" mass="32586">MEEVEFKLATMDDLKSISAIYEHIHEAFMTTINYPKWPKGLYPTEESAYEAIDNQEMYIYKINGMVVGSVILNHQQDSGYENAQWQIQARDEQVLVIHTLAIDPLYQHKGYASQMLKWIKKQAILKGCLALRLDITENNLPARYLYQKNGFYFTGITSLHREESGIRYSEMFEYNIQKPSDQLELLISVIDDFVTQRDWHQYHSADNLSKSIIIEAAELLECFQWDDEHDIVHVCEELADVMIYSIQLAIHLDVDIKEIILDKMIKNAQKYPVNKKVTV</sequence>
<dbReference type="InterPro" id="IPR000182">
    <property type="entry name" value="GNAT_dom"/>
</dbReference>
<comment type="caution">
    <text evidence="2">The sequence shown here is derived from an EMBL/GenBank/DDBJ whole genome shotgun (WGS) entry which is preliminary data.</text>
</comment>
<evidence type="ECO:0000259" key="1">
    <source>
        <dbReference type="PROSITE" id="PS51186"/>
    </source>
</evidence>
<dbReference type="InterPro" id="IPR016181">
    <property type="entry name" value="Acyl_CoA_acyltransferase"/>
</dbReference>
<dbReference type="GO" id="GO:0047429">
    <property type="term" value="F:nucleoside triphosphate diphosphatase activity"/>
    <property type="evidence" value="ECO:0007669"/>
    <property type="project" value="InterPro"/>
</dbReference>
<organism evidence="2 3">
    <name type="scientific">Longibaculum muris</name>
    <dbReference type="NCBI Taxonomy" id="1796628"/>
    <lineage>
        <taxon>Bacteria</taxon>
        <taxon>Bacillati</taxon>
        <taxon>Bacillota</taxon>
        <taxon>Erysipelotrichia</taxon>
        <taxon>Erysipelotrichales</taxon>
        <taxon>Coprobacillaceae</taxon>
        <taxon>Longibaculum</taxon>
    </lineage>
</organism>
<dbReference type="GeneID" id="98917046"/>
<feature type="domain" description="N-acetyltransferase" evidence="1">
    <location>
        <begin position="4"/>
        <end position="173"/>
    </location>
</feature>
<dbReference type="GO" id="GO:0009143">
    <property type="term" value="P:nucleoside triphosphate catabolic process"/>
    <property type="evidence" value="ECO:0007669"/>
    <property type="project" value="InterPro"/>
</dbReference>
<dbReference type="Proteomes" id="UP000295515">
    <property type="component" value="Unassembled WGS sequence"/>
</dbReference>
<dbReference type="Pfam" id="PF00583">
    <property type="entry name" value="Acetyltransf_1"/>
    <property type="match status" value="1"/>
</dbReference>